<reference evidence="1 2" key="1">
    <citation type="submission" date="2020-02" db="EMBL/GenBank/DDBJ databases">
        <title>A chromosome-scale genome assembly of the black bullhead catfish (Ameiurus melas).</title>
        <authorList>
            <person name="Wen M."/>
            <person name="Zham M."/>
            <person name="Cabau C."/>
            <person name="Klopp C."/>
            <person name="Donnadieu C."/>
            <person name="Roques C."/>
            <person name="Bouchez O."/>
            <person name="Lampietro C."/>
            <person name="Jouanno E."/>
            <person name="Herpin A."/>
            <person name="Louis A."/>
            <person name="Berthelot C."/>
            <person name="Parey E."/>
            <person name="Roest-Crollius H."/>
            <person name="Braasch I."/>
            <person name="Postlethwait J."/>
            <person name="Robinson-Rechavi M."/>
            <person name="Echchiki A."/>
            <person name="Begum T."/>
            <person name="Montfort J."/>
            <person name="Schartl M."/>
            <person name="Bobe J."/>
            <person name="Guiguen Y."/>
        </authorList>
    </citation>
    <scope>NUCLEOTIDE SEQUENCE [LARGE SCALE GENOMIC DNA]</scope>
    <source>
        <strain evidence="1">M_S1</strain>
        <tissue evidence="1">Blood</tissue>
    </source>
</reference>
<gene>
    <name evidence="1" type="ORF">AMELA_G00007390</name>
</gene>
<protein>
    <submittedName>
        <fullName evidence="1">Uncharacterized protein</fullName>
    </submittedName>
</protein>
<dbReference type="EMBL" id="JAAGNN010000001">
    <property type="protein sequence ID" value="KAF4093920.1"/>
    <property type="molecule type" value="Genomic_DNA"/>
</dbReference>
<evidence type="ECO:0000313" key="1">
    <source>
        <dbReference type="EMBL" id="KAF4093920.1"/>
    </source>
</evidence>
<organism evidence="1 2">
    <name type="scientific">Ameiurus melas</name>
    <name type="common">Black bullhead</name>
    <name type="synonym">Silurus melas</name>
    <dbReference type="NCBI Taxonomy" id="219545"/>
    <lineage>
        <taxon>Eukaryota</taxon>
        <taxon>Metazoa</taxon>
        <taxon>Chordata</taxon>
        <taxon>Craniata</taxon>
        <taxon>Vertebrata</taxon>
        <taxon>Euteleostomi</taxon>
        <taxon>Actinopterygii</taxon>
        <taxon>Neopterygii</taxon>
        <taxon>Teleostei</taxon>
        <taxon>Ostariophysi</taxon>
        <taxon>Siluriformes</taxon>
        <taxon>Ictaluridae</taxon>
        <taxon>Ameiurus</taxon>
    </lineage>
</organism>
<keyword evidence="2" id="KW-1185">Reference proteome</keyword>
<evidence type="ECO:0000313" key="2">
    <source>
        <dbReference type="Proteomes" id="UP000593565"/>
    </source>
</evidence>
<sequence>MFAQKIAQAASVLLSDPCFQLHSIQHLLGQGEASAGADPKHFSLHSYTDYITAEEAQKVEKMLAFLTEESKQAAATTAVST</sequence>
<proteinExistence type="predicted"/>
<dbReference type="Proteomes" id="UP000593565">
    <property type="component" value="Unassembled WGS sequence"/>
</dbReference>
<accession>A0A7J6BGF4</accession>
<name>A0A7J6BGF4_AMEME</name>
<dbReference type="AlphaFoldDB" id="A0A7J6BGF4"/>
<comment type="caution">
    <text evidence="1">The sequence shown here is derived from an EMBL/GenBank/DDBJ whole genome shotgun (WGS) entry which is preliminary data.</text>
</comment>